<dbReference type="Pfam" id="PF00753">
    <property type="entry name" value="Lactamase_B"/>
    <property type="match status" value="1"/>
</dbReference>
<evidence type="ECO:0000256" key="5">
    <source>
        <dbReference type="ARBA" id="ARBA00022801"/>
    </source>
</evidence>
<dbReference type="Proteomes" id="UP001501176">
    <property type="component" value="Unassembled WGS sequence"/>
</dbReference>
<dbReference type="InterPro" id="IPR050110">
    <property type="entry name" value="Glyoxalase_II_hydrolase"/>
</dbReference>
<feature type="domain" description="Metallo-beta-lactamase" evidence="8">
    <location>
        <begin position="69"/>
        <end position="231"/>
    </location>
</feature>
<dbReference type="InterPro" id="IPR017782">
    <property type="entry name" value="Hydroxyacylglutathione_Hdrlase"/>
</dbReference>
<feature type="binding site" evidence="7">
    <location>
        <position position="193"/>
    </location>
    <ligand>
        <name>Zn(2+)</name>
        <dbReference type="ChEBI" id="CHEBI:29105"/>
        <label>1</label>
    </ligand>
</feature>
<keyword evidence="10" id="KW-1185">Reference proteome</keyword>
<dbReference type="InterPro" id="IPR001018">
    <property type="entry name" value="Beta-lactamase_class-B_CS"/>
</dbReference>
<evidence type="ECO:0000256" key="2">
    <source>
        <dbReference type="ARBA" id="ARBA00004963"/>
    </source>
</evidence>
<reference evidence="9 10" key="1">
    <citation type="journal article" date="2019" name="Int. J. Syst. Evol. Microbiol.">
        <title>The Global Catalogue of Microorganisms (GCM) 10K type strain sequencing project: providing services to taxonomists for standard genome sequencing and annotation.</title>
        <authorList>
            <consortium name="The Broad Institute Genomics Platform"/>
            <consortium name="The Broad Institute Genome Sequencing Center for Infectious Disease"/>
            <person name="Wu L."/>
            <person name="Ma J."/>
        </authorList>
    </citation>
    <scope>NUCLEOTIDE SEQUENCE [LARGE SCALE GENOMIC DNA]</scope>
    <source>
        <strain evidence="9 10">JCM 16240</strain>
    </source>
</reference>
<dbReference type="InterPro" id="IPR035680">
    <property type="entry name" value="Clx_II_MBL"/>
</dbReference>
<dbReference type="SMART" id="SM00849">
    <property type="entry name" value="Lactamase_B"/>
    <property type="match status" value="1"/>
</dbReference>
<feature type="binding site" evidence="7">
    <location>
        <position position="109"/>
    </location>
    <ligand>
        <name>Zn(2+)</name>
        <dbReference type="ChEBI" id="CHEBI:29105"/>
        <label>1</label>
    </ligand>
</feature>
<comment type="pathway">
    <text evidence="2 7">Secondary metabolite metabolism; methylglyoxal degradation; (R)-lactate from methylglyoxal: step 2/2.</text>
</comment>
<dbReference type="EMBL" id="BAAAFN010000009">
    <property type="protein sequence ID" value="GAA0224532.1"/>
    <property type="molecule type" value="Genomic_DNA"/>
</dbReference>
<dbReference type="Pfam" id="PF16123">
    <property type="entry name" value="HAGH_C"/>
    <property type="match status" value="1"/>
</dbReference>
<feature type="binding site" evidence="7">
    <location>
        <position position="113"/>
    </location>
    <ligand>
        <name>Zn(2+)</name>
        <dbReference type="ChEBI" id="CHEBI:29105"/>
        <label>2</label>
    </ligand>
</feature>
<dbReference type="PROSITE" id="PS00743">
    <property type="entry name" value="BETA_LACTAMASE_B_1"/>
    <property type="match status" value="1"/>
</dbReference>
<dbReference type="EC" id="3.1.2.6" evidence="7"/>
<feature type="binding site" evidence="7">
    <location>
        <position position="111"/>
    </location>
    <ligand>
        <name>Zn(2+)</name>
        <dbReference type="ChEBI" id="CHEBI:29105"/>
        <label>1</label>
    </ligand>
</feature>
<comment type="catalytic activity">
    <reaction evidence="1 7">
        <text>an S-(2-hydroxyacyl)glutathione + H2O = a 2-hydroxy carboxylate + glutathione + H(+)</text>
        <dbReference type="Rhea" id="RHEA:21864"/>
        <dbReference type="ChEBI" id="CHEBI:15377"/>
        <dbReference type="ChEBI" id="CHEBI:15378"/>
        <dbReference type="ChEBI" id="CHEBI:57925"/>
        <dbReference type="ChEBI" id="CHEBI:58896"/>
        <dbReference type="ChEBI" id="CHEBI:71261"/>
        <dbReference type="EC" id="3.1.2.6"/>
    </reaction>
</comment>
<keyword evidence="6 7" id="KW-0862">Zinc</keyword>
<comment type="similarity">
    <text evidence="3 7">Belongs to the metallo-beta-lactamase superfamily. Glyoxalase II family.</text>
</comment>
<name>A0ABN0TL79_9BURK</name>
<evidence type="ECO:0000256" key="3">
    <source>
        <dbReference type="ARBA" id="ARBA00006759"/>
    </source>
</evidence>
<feature type="binding site" evidence="7">
    <location>
        <position position="193"/>
    </location>
    <ligand>
        <name>Zn(2+)</name>
        <dbReference type="ChEBI" id="CHEBI:29105"/>
        <label>2</label>
    </ligand>
</feature>
<dbReference type="CDD" id="cd07723">
    <property type="entry name" value="hydroxyacylglutathione_hydrolase_MBL-fold"/>
    <property type="match status" value="1"/>
</dbReference>
<evidence type="ECO:0000256" key="1">
    <source>
        <dbReference type="ARBA" id="ARBA00001623"/>
    </source>
</evidence>
<dbReference type="GO" id="GO:0016787">
    <property type="term" value="F:hydrolase activity"/>
    <property type="evidence" value="ECO:0007669"/>
    <property type="project" value="UniProtKB-KW"/>
</dbReference>
<dbReference type="NCBIfam" id="TIGR03413">
    <property type="entry name" value="GSH_gloB"/>
    <property type="match status" value="1"/>
</dbReference>
<evidence type="ECO:0000313" key="9">
    <source>
        <dbReference type="EMBL" id="GAA0224532.1"/>
    </source>
</evidence>
<dbReference type="PIRSF" id="PIRSF005457">
    <property type="entry name" value="Glx"/>
    <property type="match status" value="1"/>
</dbReference>
<gene>
    <name evidence="7 9" type="primary">gloB</name>
    <name evidence="9" type="ORF">GCM10009125_11870</name>
</gene>
<evidence type="ECO:0000313" key="10">
    <source>
        <dbReference type="Proteomes" id="UP001501176"/>
    </source>
</evidence>
<keyword evidence="5 7" id="KW-0378">Hydrolase</keyword>
<feature type="binding site" evidence="7">
    <location>
        <position position="171"/>
    </location>
    <ligand>
        <name>Zn(2+)</name>
        <dbReference type="ChEBI" id="CHEBI:29105"/>
        <label>1</label>
    </ligand>
</feature>
<dbReference type="InterPro" id="IPR001279">
    <property type="entry name" value="Metallo-B-lactamas"/>
</dbReference>
<evidence type="ECO:0000259" key="8">
    <source>
        <dbReference type="SMART" id="SM00849"/>
    </source>
</evidence>
<dbReference type="SUPFAM" id="SSF56281">
    <property type="entry name" value="Metallo-hydrolase/oxidoreductase"/>
    <property type="match status" value="1"/>
</dbReference>
<sequence>MITERIADHGIDLALFPGAHVPPRRGFQPFGQFDRHFALRCHPDSLAMNPSVPSQAAQAILTPIPALSDNYIWMVQKNGHALVVDPGESGPVEDLLRNGPTLEAILITHHHGDHVGGVRALQQRTGARVYGPRHENIPALDVALDVALSEGDTVDLPGTGLRFHVLDIPGHTAGHIAYAGLLGLGRSAVFCGDTLFAAGCGRLFEGTPAQMLDSLDKLARLPPDTLVCCAHEYTESNIRWALQVEPGNAALQARAHDAARLRAQGLPTLPSTISLERETNPFLRTGLAGIRAAAGRHAQAPLDTPQQVFAALRQWKNDFR</sequence>
<protein>
    <recommendedName>
        <fullName evidence="7">Hydroxyacylglutathione hydrolase</fullName>
        <ecNumber evidence="7">3.1.2.6</ecNumber>
    </recommendedName>
    <alternativeName>
        <fullName evidence="7">Glyoxalase II</fullName>
        <shortName evidence="7">Glx II</shortName>
    </alternativeName>
</protein>
<keyword evidence="4 7" id="KW-0479">Metal-binding</keyword>
<dbReference type="Gene3D" id="3.60.15.10">
    <property type="entry name" value="Ribonuclease Z/Hydroxyacylglutathione hydrolase-like"/>
    <property type="match status" value="1"/>
</dbReference>
<evidence type="ECO:0000256" key="4">
    <source>
        <dbReference type="ARBA" id="ARBA00022723"/>
    </source>
</evidence>
<evidence type="ECO:0000256" key="6">
    <source>
        <dbReference type="ARBA" id="ARBA00022833"/>
    </source>
</evidence>
<comment type="cofactor">
    <cofactor evidence="7">
        <name>Zn(2+)</name>
        <dbReference type="ChEBI" id="CHEBI:29105"/>
    </cofactor>
    <text evidence="7">Binds 2 Zn(2+) ions per subunit.</text>
</comment>
<organism evidence="9 10">
    <name type="scientific">Castellaniella daejeonensis</name>
    <dbReference type="NCBI Taxonomy" id="659013"/>
    <lineage>
        <taxon>Bacteria</taxon>
        <taxon>Pseudomonadati</taxon>
        <taxon>Pseudomonadota</taxon>
        <taxon>Betaproteobacteria</taxon>
        <taxon>Burkholderiales</taxon>
        <taxon>Alcaligenaceae</taxon>
        <taxon>Castellaniella</taxon>
    </lineage>
</organism>
<evidence type="ECO:0000256" key="7">
    <source>
        <dbReference type="HAMAP-Rule" id="MF_01374"/>
    </source>
</evidence>
<proteinExistence type="inferred from homology"/>
<dbReference type="InterPro" id="IPR032282">
    <property type="entry name" value="HAGH_C"/>
</dbReference>
<comment type="function">
    <text evidence="7">Thiolesterase that catalyzes the hydrolysis of S-D-lactoyl-glutathione to form glutathione and D-lactic acid.</text>
</comment>
<accession>A0ABN0TL79</accession>
<dbReference type="PANTHER" id="PTHR43705:SF1">
    <property type="entry name" value="HYDROXYACYLGLUTATHIONE HYDROLASE GLOB"/>
    <property type="match status" value="1"/>
</dbReference>
<dbReference type="InterPro" id="IPR036866">
    <property type="entry name" value="RibonucZ/Hydroxyglut_hydro"/>
</dbReference>
<comment type="caution">
    <text evidence="9">The sequence shown here is derived from an EMBL/GenBank/DDBJ whole genome shotgun (WGS) entry which is preliminary data.</text>
</comment>
<dbReference type="HAMAP" id="MF_01374">
    <property type="entry name" value="Glyoxalase_2"/>
    <property type="match status" value="1"/>
</dbReference>
<feature type="binding site" evidence="7">
    <location>
        <position position="114"/>
    </location>
    <ligand>
        <name>Zn(2+)</name>
        <dbReference type="ChEBI" id="CHEBI:29105"/>
        <label>2</label>
    </ligand>
</feature>
<comment type="subunit">
    <text evidence="7">Monomer.</text>
</comment>
<dbReference type="PANTHER" id="PTHR43705">
    <property type="entry name" value="HYDROXYACYLGLUTATHIONE HYDROLASE"/>
    <property type="match status" value="1"/>
</dbReference>
<feature type="binding site" evidence="7">
    <location>
        <position position="231"/>
    </location>
    <ligand>
        <name>Zn(2+)</name>
        <dbReference type="ChEBI" id="CHEBI:29105"/>
        <label>2</label>
    </ligand>
</feature>